<name>A0A1Y6L708_ZYMTR</name>
<dbReference type="EMBL" id="LT882676">
    <property type="protein sequence ID" value="SMY20284.1"/>
    <property type="molecule type" value="Genomic_DNA"/>
</dbReference>
<feature type="compositionally biased region" description="Low complexity" evidence="1">
    <location>
        <begin position="321"/>
        <end position="348"/>
    </location>
</feature>
<feature type="region of interest" description="Disordered" evidence="1">
    <location>
        <begin position="300"/>
        <end position="348"/>
    </location>
</feature>
<feature type="region of interest" description="Disordered" evidence="1">
    <location>
        <begin position="208"/>
        <end position="236"/>
    </location>
</feature>
<evidence type="ECO:0000256" key="1">
    <source>
        <dbReference type="SAM" id="MobiDB-lite"/>
    </source>
</evidence>
<sequence length="418" mass="42120">MQHPVPFGADTLDNSPLKNAKPGSAGSDYPCKQRAGVYDIDTINDMAVGSPIELNFTGSASHGGGTCQIAVSLDQEPKAESAWKVIQVYEGGCPTTGDGNTGSDNFTFQIPKGFPNGRFTLSWTWYNKIGNREVYQNCAPIQITGGSASKEVYESLPNLYLINLPTSECSTVETTDLEIPVPGQSILKDSSVIKGAVGPSCAASAAAQTAGTSGHQTGAPQGHGSSSQAASPTAPGYGGAMSFTSSSKGSYAAPTTMVTMFSSTAAEASVSYPTLTLSSGAGISGPASATNSAPIPLSTGSSYGGSASASNSSSGGGSSYGGSSSPDYISEPGTESSSGETLSPGTASSSGASCATDGAVVCNGSSQFGLCNHGKVIFQAVAAGTTCSNGQIQKRHIGHRHKRGSLCSFRPSLSRSKC</sequence>
<feature type="compositionally biased region" description="Low complexity" evidence="1">
    <location>
        <begin position="300"/>
        <end position="313"/>
    </location>
</feature>
<evidence type="ECO:0000313" key="2">
    <source>
        <dbReference type="EMBL" id="SMY20284.1"/>
    </source>
</evidence>
<dbReference type="Proteomes" id="UP000215453">
    <property type="component" value="Chromosome 1"/>
</dbReference>
<feature type="region of interest" description="Disordered" evidence="1">
    <location>
        <begin position="1"/>
        <end position="28"/>
    </location>
</feature>
<accession>A0A1Y6L708</accession>
<reference evidence="2 3" key="1">
    <citation type="submission" date="2016-10" db="EMBL/GenBank/DDBJ databases">
        <authorList>
            <person name="Varghese N."/>
        </authorList>
    </citation>
    <scope>NUCLEOTIDE SEQUENCE [LARGE SCALE GENOMIC DNA]</scope>
</reference>
<evidence type="ECO:0008006" key="4">
    <source>
        <dbReference type="Google" id="ProtNLM"/>
    </source>
</evidence>
<evidence type="ECO:0000313" key="3">
    <source>
        <dbReference type="Proteomes" id="UP000215453"/>
    </source>
</evidence>
<feature type="compositionally biased region" description="Low complexity" evidence="1">
    <location>
        <begin position="208"/>
        <end position="219"/>
    </location>
</feature>
<protein>
    <recommendedName>
        <fullName evidence="4">Lytic polysaccharide monooxygenase</fullName>
    </recommendedName>
</protein>
<dbReference type="PANTHER" id="PTHR36182">
    <property type="entry name" value="PROTEIN, PUTATIVE (AFU_ORTHOLOGUE AFUA_6G10930)-RELATED"/>
    <property type="match status" value="1"/>
</dbReference>
<dbReference type="AlphaFoldDB" id="A0A1Y6L708"/>
<dbReference type="Gene3D" id="2.70.50.70">
    <property type="match status" value="1"/>
</dbReference>
<organism evidence="2 3">
    <name type="scientific">Zymoseptoria tritici ST99CH_1A5</name>
    <dbReference type="NCBI Taxonomy" id="1276529"/>
    <lineage>
        <taxon>Eukaryota</taxon>
        <taxon>Fungi</taxon>
        <taxon>Dikarya</taxon>
        <taxon>Ascomycota</taxon>
        <taxon>Pezizomycotina</taxon>
        <taxon>Dothideomycetes</taxon>
        <taxon>Dothideomycetidae</taxon>
        <taxon>Mycosphaerellales</taxon>
        <taxon>Mycosphaerellaceae</taxon>
        <taxon>Zymoseptoria</taxon>
    </lineage>
</organism>
<gene>
    <name evidence="2" type="ORF">ZT1A5_G1719</name>
</gene>
<proteinExistence type="predicted"/>
<dbReference type="PANTHER" id="PTHR36182:SF2">
    <property type="entry name" value="LYTIC POLYSACCHARIDE MONOOXYGENASE"/>
    <property type="match status" value="1"/>
</dbReference>